<keyword evidence="2" id="KW-0812">Transmembrane</keyword>
<evidence type="ECO:0000256" key="2">
    <source>
        <dbReference type="SAM" id="Phobius"/>
    </source>
</evidence>
<evidence type="ECO:0000313" key="3">
    <source>
        <dbReference type="EMBL" id="OQR90114.1"/>
    </source>
</evidence>
<feature type="compositionally biased region" description="Low complexity" evidence="1">
    <location>
        <begin position="291"/>
        <end position="302"/>
    </location>
</feature>
<sequence>MEVLLLSAPIVNAAAGAQTITFNVHSAYGDPITGTGAVTVCSLAAGACSLGSGGTTIAATGTAINATYTTFTATVSLTTAGSYFIAPTFTSSSNGQVFATSVSATVSSTATTAPTTTATPSTSALPTPSPSASASSSPSPSPTPLPDATTSAPSTSSNGISSTTILIIGIGISIVFLGLLVFVYFRVKKRSNDINSQSAMTEQPPSSGGGEMEMTAAVASRTKMTVDPMSRRATLNPSTFSNRASLDPTDQPNRNDGADFAYQRYTEPVKPSDQLLFNRPSLAVQQRTRAKPPATTATGTPTSFLAPQQLHEQYNPVQPQARGAPKTEDEQTGYYF</sequence>
<feature type="compositionally biased region" description="Low complexity" evidence="1">
    <location>
        <begin position="146"/>
        <end position="159"/>
    </location>
</feature>
<dbReference type="AlphaFoldDB" id="A0A1V9YWA1"/>
<feature type="compositionally biased region" description="Polar residues" evidence="1">
    <location>
        <begin position="233"/>
        <end position="254"/>
    </location>
</feature>
<feature type="region of interest" description="Disordered" evidence="1">
    <location>
        <begin position="284"/>
        <end position="336"/>
    </location>
</feature>
<name>A0A1V9YWA1_ACHHY</name>
<evidence type="ECO:0000256" key="1">
    <source>
        <dbReference type="SAM" id="MobiDB-lite"/>
    </source>
</evidence>
<feature type="region of interest" description="Disordered" evidence="1">
    <location>
        <begin position="232"/>
        <end position="258"/>
    </location>
</feature>
<reference evidence="3 4" key="1">
    <citation type="journal article" date="2014" name="Genome Biol. Evol.">
        <title>The secreted proteins of Achlya hypogyna and Thraustotheca clavata identify the ancestral oomycete secretome and reveal gene acquisitions by horizontal gene transfer.</title>
        <authorList>
            <person name="Misner I."/>
            <person name="Blouin N."/>
            <person name="Leonard G."/>
            <person name="Richards T.A."/>
            <person name="Lane C.E."/>
        </authorList>
    </citation>
    <scope>NUCLEOTIDE SEQUENCE [LARGE SCALE GENOMIC DNA]</scope>
    <source>
        <strain evidence="3 4">ATCC 48635</strain>
    </source>
</reference>
<dbReference type="EMBL" id="JNBR01000670">
    <property type="protein sequence ID" value="OQR90114.1"/>
    <property type="molecule type" value="Genomic_DNA"/>
</dbReference>
<feature type="compositionally biased region" description="Polar residues" evidence="1">
    <location>
        <begin position="303"/>
        <end position="318"/>
    </location>
</feature>
<dbReference type="Proteomes" id="UP000243579">
    <property type="component" value="Unassembled WGS sequence"/>
</dbReference>
<keyword evidence="2" id="KW-0472">Membrane</keyword>
<dbReference type="OrthoDB" id="77676at2759"/>
<keyword evidence="4" id="KW-1185">Reference proteome</keyword>
<evidence type="ECO:0000313" key="4">
    <source>
        <dbReference type="Proteomes" id="UP000243579"/>
    </source>
</evidence>
<organism evidence="3 4">
    <name type="scientific">Achlya hypogyna</name>
    <name type="common">Oomycete</name>
    <name type="synonym">Protoachlya hypogyna</name>
    <dbReference type="NCBI Taxonomy" id="1202772"/>
    <lineage>
        <taxon>Eukaryota</taxon>
        <taxon>Sar</taxon>
        <taxon>Stramenopiles</taxon>
        <taxon>Oomycota</taxon>
        <taxon>Saprolegniomycetes</taxon>
        <taxon>Saprolegniales</taxon>
        <taxon>Achlyaceae</taxon>
        <taxon>Achlya</taxon>
    </lineage>
</organism>
<gene>
    <name evidence="3" type="ORF">ACHHYP_05795</name>
</gene>
<accession>A0A1V9YWA1</accession>
<feature type="transmembrane region" description="Helical" evidence="2">
    <location>
        <begin position="165"/>
        <end position="185"/>
    </location>
</feature>
<feature type="region of interest" description="Disordered" evidence="1">
    <location>
        <begin position="109"/>
        <end position="159"/>
    </location>
</feature>
<feature type="compositionally biased region" description="Low complexity" evidence="1">
    <location>
        <begin position="109"/>
        <end position="138"/>
    </location>
</feature>
<proteinExistence type="predicted"/>
<protein>
    <submittedName>
        <fullName evidence="3">Uncharacterized protein</fullName>
    </submittedName>
</protein>
<keyword evidence="2" id="KW-1133">Transmembrane helix</keyword>
<comment type="caution">
    <text evidence="3">The sequence shown here is derived from an EMBL/GenBank/DDBJ whole genome shotgun (WGS) entry which is preliminary data.</text>
</comment>